<dbReference type="RefSeq" id="WP_013926036.1">
    <property type="nucleotide sequence ID" value="NC_015703.1"/>
</dbReference>
<evidence type="ECO:0000259" key="4">
    <source>
        <dbReference type="PROSITE" id="PS51118"/>
    </source>
</evidence>
<sequence length="114" mass="13397">MPDFKYNNKVYYNPVEFAMDQIGGTWKMPILWRLQDQTLRYGELRKAIPHISEKMLTTQLRELEQDGLVNRVVYPVVPPKVEYTLTEKGRRVMPIVQAIRALGLEFMREAGIEK</sequence>
<accession>A0A7U3ZGC1</accession>
<evidence type="ECO:0000313" key="6">
    <source>
        <dbReference type="Proteomes" id="UP000000493"/>
    </source>
</evidence>
<dbReference type="PANTHER" id="PTHR33204">
    <property type="entry name" value="TRANSCRIPTIONAL REGULATOR, MARR FAMILY"/>
    <property type="match status" value="1"/>
</dbReference>
<dbReference type="KEGG" id="rsi:Runsl_0257"/>
<keyword evidence="6" id="KW-1185">Reference proteome</keyword>
<dbReference type="SUPFAM" id="SSF46785">
    <property type="entry name" value="Winged helix' DNA-binding domain"/>
    <property type="match status" value="1"/>
</dbReference>
<keyword evidence="3" id="KW-0804">Transcription</keyword>
<reference evidence="5 6" key="2">
    <citation type="journal article" date="2012" name="Stand. Genomic Sci.">
        <title>Complete genome sequence of the aquatic bacterium Runella slithyformis type strain (LSU 4(T)).</title>
        <authorList>
            <person name="Copeland A."/>
            <person name="Zhang X."/>
            <person name="Misra M."/>
            <person name="Lapidus A."/>
            <person name="Nolan M."/>
            <person name="Lucas S."/>
            <person name="Deshpande S."/>
            <person name="Cheng J.F."/>
            <person name="Tapia R."/>
            <person name="Goodwin L.A."/>
            <person name="Pitluck S."/>
            <person name="Liolios K."/>
            <person name="Pagani I."/>
            <person name="Ivanova N."/>
            <person name="Mikhailova N."/>
            <person name="Pati A."/>
            <person name="Chen A."/>
            <person name="Palaniappan K."/>
            <person name="Land M."/>
            <person name="Hauser L."/>
            <person name="Pan C."/>
            <person name="Jeffries C.D."/>
            <person name="Detter J.C."/>
            <person name="Brambilla E.M."/>
            <person name="Rohde M."/>
            <person name="Djao O.D."/>
            <person name="Goker M."/>
            <person name="Sikorski J."/>
            <person name="Tindall B.J."/>
            <person name="Woyke T."/>
            <person name="Bristow J."/>
            <person name="Eisen J.A."/>
            <person name="Markowitz V."/>
            <person name="Hugenholtz P."/>
            <person name="Kyrpides N.C."/>
            <person name="Klenk H.P."/>
            <person name="Mavromatis K."/>
        </authorList>
    </citation>
    <scope>NUCLEOTIDE SEQUENCE [LARGE SCALE GENOMIC DNA]</scope>
    <source>
        <strain evidence="6">ATCC 29530 / DSM 19594 / LMG 11500 / NCIMB 11436 / LSU 4</strain>
    </source>
</reference>
<proteinExistence type="predicted"/>
<dbReference type="InterPro" id="IPR002577">
    <property type="entry name" value="HTH_HxlR"/>
</dbReference>
<dbReference type="Proteomes" id="UP000000493">
    <property type="component" value="Chromosome"/>
</dbReference>
<reference evidence="6" key="1">
    <citation type="submission" date="2011-06" db="EMBL/GenBank/DDBJ databases">
        <title>The complete genome of chromosome of Runella slithyformis DSM 19594.</title>
        <authorList>
            <consortium name="US DOE Joint Genome Institute (JGI-PGF)"/>
            <person name="Lucas S."/>
            <person name="Han J."/>
            <person name="Lapidus A."/>
            <person name="Bruce D."/>
            <person name="Goodwin L."/>
            <person name="Pitluck S."/>
            <person name="Peters L."/>
            <person name="Kyrpides N."/>
            <person name="Mavromatis K."/>
            <person name="Ivanova N."/>
            <person name="Ovchinnikova G."/>
            <person name="Zhang X."/>
            <person name="Misra M."/>
            <person name="Detter J.C."/>
            <person name="Tapia R."/>
            <person name="Han C."/>
            <person name="Land M."/>
            <person name="Hauser L."/>
            <person name="Markowitz V."/>
            <person name="Cheng J.-F."/>
            <person name="Hugenholtz P."/>
            <person name="Woyke T."/>
            <person name="Wu D."/>
            <person name="Tindall B."/>
            <person name="Faehrich R."/>
            <person name="Brambilla E."/>
            <person name="Klenk H.-P."/>
            <person name="Eisen J.A."/>
        </authorList>
    </citation>
    <scope>NUCLEOTIDE SEQUENCE [LARGE SCALE GENOMIC DNA]</scope>
    <source>
        <strain evidence="6">ATCC 29530 / DSM 19594 / LMG 11500 / NCIMB 11436 / LSU 4</strain>
    </source>
</reference>
<dbReference type="PANTHER" id="PTHR33204:SF29">
    <property type="entry name" value="TRANSCRIPTIONAL REGULATOR"/>
    <property type="match status" value="1"/>
</dbReference>
<evidence type="ECO:0000256" key="3">
    <source>
        <dbReference type="ARBA" id="ARBA00023163"/>
    </source>
</evidence>
<feature type="domain" description="HTH hxlR-type" evidence="4">
    <location>
        <begin position="13"/>
        <end position="111"/>
    </location>
</feature>
<dbReference type="Gene3D" id="1.10.10.10">
    <property type="entry name" value="Winged helix-like DNA-binding domain superfamily/Winged helix DNA-binding domain"/>
    <property type="match status" value="1"/>
</dbReference>
<evidence type="ECO:0000313" key="5">
    <source>
        <dbReference type="EMBL" id="AEI46711.1"/>
    </source>
</evidence>
<dbReference type="InterPro" id="IPR036390">
    <property type="entry name" value="WH_DNA-bd_sf"/>
</dbReference>
<name>A0A7U3ZGC1_RUNSL</name>
<dbReference type="InterPro" id="IPR036388">
    <property type="entry name" value="WH-like_DNA-bd_sf"/>
</dbReference>
<dbReference type="Pfam" id="PF01638">
    <property type="entry name" value="HxlR"/>
    <property type="match status" value="1"/>
</dbReference>
<keyword evidence="2" id="KW-0238">DNA-binding</keyword>
<dbReference type="PROSITE" id="PS51118">
    <property type="entry name" value="HTH_HXLR"/>
    <property type="match status" value="1"/>
</dbReference>
<evidence type="ECO:0000256" key="2">
    <source>
        <dbReference type="ARBA" id="ARBA00023125"/>
    </source>
</evidence>
<keyword evidence="1" id="KW-0805">Transcription regulation</keyword>
<gene>
    <name evidence="5" type="ordered locus">Runsl_0257</name>
</gene>
<dbReference type="EMBL" id="CP002859">
    <property type="protein sequence ID" value="AEI46711.1"/>
    <property type="molecule type" value="Genomic_DNA"/>
</dbReference>
<organism evidence="5 6">
    <name type="scientific">Runella slithyformis (strain ATCC 29530 / DSM 19594 / LMG 11500 / NCIMB 11436 / LSU 4)</name>
    <dbReference type="NCBI Taxonomy" id="761193"/>
    <lineage>
        <taxon>Bacteria</taxon>
        <taxon>Pseudomonadati</taxon>
        <taxon>Bacteroidota</taxon>
        <taxon>Cytophagia</taxon>
        <taxon>Cytophagales</taxon>
        <taxon>Spirosomataceae</taxon>
        <taxon>Runella</taxon>
    </lineage>
</organism>
<dbReference type="GO" id="GO:0003677">
    <property type="term" value="F:DNA binding"/>
    <property type="evidence" value="ECO:0007669"/>
    <property type="project" value="UniProtKB-KW"/>
</dbReference>
<evidence type="ECO:0000256" key="1">
    <source>
        <dbReference type="ARBA" id="ARBA00023015"/>
    </source>
</evidence>
<protein>
    <submittedName>
        <fullName evidence="5">Transcriptional regulator, HxlR family</fullName>
    </submittedName>
</protein>
<dbReference type="AlphaFoldDB" id="A0A7U3ZGC1"/>